<evidence type="ECO:0000256" key="6">
    <source>
        <dbReference type="ARBA" id="ARBA00022989"/>
    </source>
</evidence>
<dbReference type="PANTHER" id="PTHR21716:SF53">
    <property type="entry name" value="PERMEASE PERM-RELATED"/>
    <property type="match status" value="1"/>
</dbReference>
<evidence type="ECO:0000313" key="9">
    <source>
        <dbReference type="EMBL" id="MBW8201155.1"/>
    </source>
</evidence>
<comment type="caution">
    <text evidence="9">The sequence shown here is derived from an EMBL/GenBank/DDBJ whole genome shotgun (WGS) entry which is preliminary data.</text>
</comment>
<dbReference type="Pfam" id="PF01594">
    <property type="entry name" value="AI-2E_transport"/>
    <property type="match status" value="1"/>
</dbReference>
<accession>A0ABS7EUD5</accession>
<dbReference type="RefSeq" id="WP_220114593.1">
    <property type="nucleotide sequence ID" value="NZ_JAHZSV010000024.1"/>
</dbReference>
<feature type="transmembrane region" description="Helical" evidence="8">
    <location>
        <begin position="9"/>
        <end position="28"/>
    </location>
</feature>
<sequence length="366" mass="41203">MKARKIAKGLYSSFLLISGTFLLLYFLYLIRAVIAYIVCAIIFALIGRPLVLFLQIRLRFPKTLAVCITIFLLFSLLIGLLFLFVPLVSEQGEKLALLNLRNMQAELDLFFHELSNSFGASKKIVEEIVEDVNIEESVKKEIETGFLRRFLDSFFEIIGTMSVSLFSIIFITFFLLKDTDIIQDTLVSMFREDHRPRLINSFNVTKSLLSRYFIGLLVQMLILFAIYAATLTIIGIEHPLAIAFLCALFNIIPYVGPIIGAVFMMVFTVTSNVDLDFGSEILPKLGYVAIGVGIGQFIDNFFSQPFIFANSVKSHPLEIFLIIIIAGLLFGVVGMIGAVPGYTVLKVILREFFPKNRIIKALTARM</sequence>
<feature type="transmembrane region" description="Helical" evidence="8">
    <location>
        <begin position="154"/>
        <end position="176"/>
    </location>
</feature>
<evidence type="ECO:0000256" key="3">
    <source>
        <dbReference type="ARBA" id="ARBA00022448"/>
    </source>
</evidence>
<protein>
    <submittedName>
        <fullName evidence="9">AI-2E family transporter</fullName>
    </submittedName>
</protein>
<dbReference type="Proteomes" id="UP001196136">
    <property type="component" value="Unassembled WGS sequence"/>
</dbReference>
<feature type="transmembrane region" description="Helical" evidence="8">
    <location>
        <begin position="34"/>
        <end position="54"/>
    </location>
</feature>
<evidence type="ECO:0000256" key="8">
    <source>
        <dbReference type="SAM" id="Phobius"/>
    </source>
</evidence>
<evidence type="ECO:0000256" key="5">
    <source>
        <dbReference type="ARBA" id="ARBA00022692"/>
    </source>
</evidence>
<dbReference type="EMBL" id="JAHZSV010000024">
    <property type="protein sequence ID" value="MBW8201155.1"/>
    <property type="molecule type" value="Genomic_DNA"/>
</dbReference>
<evidence type="ECO:0000256" key="7">
    <source>
        <dbReference type="ARBA" id="ARBA00023136"/>
    </source>
</evidence>
<gene>
    <name evidence="9" type="ORF">K1F36_15110</name>
</gene>
<reference evidence="9 10" key="1">
    <citation type="submission" date="2021-08" db="EMBL/GenBank/DDBJ databases">
        <title>Muricauda profundi sp. nov., a marine bacterium isolated from deep seawater of the Mariana Trench.</title>
        <authorList>
            <person name="Wei Y."/>
        </authorList>
    </citation>
    <scope>NUCLEOTIDE SEQUENCE [LARGE SCALE GENOMIC DNA]</scope>
    <source>
        <strain evidence="9 10">W52</strain>
    </source>
</reference>
<keyword evidence="6 8" id="KW-1133">Transmembrane helix</keyword>
<dbReference type="PANTHER" id="PTHR21716">
    <property type="entry name" value="TRANSMEMBRANE PROTEIN"/>
    <property type="match status" value="1"/>
</dbReference>
<keyword evidence="7 8" id="KW-0472">Membrane</keyword>
<feature type="transmembrane region" description="Helical" evidence="8">
    <location>
        <begin position="242"/>
        <end position="269"/>
    </location>
</feature>
<feature type="transmembrane region" description="Helical" evidence="8">
    <location>
        <begin position="66"/>
        <end position="88"/>
    </location>
</feature>
<evidence type="ECO:0000256" key="2">
    <source>
        <dbReference type="ARBA" id="ARBA00009773"/>
    </source>
</evidence>
<keyword evidence="3" id="KW-0813">Transport</keyword>
<organism evidence="9 10">
    <name type="scientific">Flagellimonas abyssi</name>
    <dbReference type="NCBI Taxonomy" id="2864871"/>
    <lineage>
        <taxon>Bacteria</taxon>
        <taxon>Pseudomonadati</taxon>
        <taxon>Bacteroidota</taxon>
        <taxon>Flavobacteriia</taxon>
        <taxon>Flavobacteriales</taxon>
        <taxon>Flavobacteriaceae</taxon>
        <taxon>Flagellimonas</taxon>
    </lineage>
</organism>
<evidence type="ECO:0000313" key="10">
    <source>
        <dbReference type="Proteomes" id="UP001196136"/>
    </source>
</evidence>
<feature type="transmembrane region" description="Helical" evidence="8">
    <location>
        <begin position="281"/>
        <end position="299"/>
    </location>
</feature>
<feature type="transmembrane region" description="Helical" evidence="8">
    <location>
        <begin position="212"/>
        <end position="236"/>
    </location>
</feature>
<name>A0ABS7EUD5_9FLAO</name>
<feature type="transmembrane region" description="Helical" evidence="8">
    <location>
        <begin position="319"/>
        <end position="345"/>
    </location>
</feature>
<evidence type="ECO:0000256" key="1">
    <source>
        <dbReference type="ARBA" id="ARBA00004651"/>
    </source>
</evidence>
<comment type="subcellular location">
    <subcellularLocation>
        <location evidence="1">Cell membrane</location>
        <topology evidence="1">Multi-pass membrane protein</topology>
    </subcellularLocation>
</comment>
<dbReference type="InterPro" id="IPR002549">
    <property type="entry name" value="AI-2E-like"/>
</dbReference>
<keyword evidence="4" id="KW-1003">Cell membrane</keyword>
<comment type="similarity">
    <text evidence="2">Belongs to the autoinducer-2 exporter (AI-2E) (TC 2.A.86) family.</text>
</comment>
<keyword evidence="5 8" id="KW-0812">Transmembrane</keyword>
<keyword evidence="10" id="KW-1185">Reference proteome</keyword>
<proteinExistence type="inferred from homology"/>
<evidence type="ECO:0000256" key="4">
    <source>
        <dbReference type="ARBA" id="ARBA00022475"/>
    </source>
</evidence>